<gene>
    <name evidence="2" type="ordered locus">Hmuk_0486</name>
</gene>
<feature type="region of interest" description="Disordered" evidence="1">
    <location>
        <begin position="1"/>
        <end position="22"/>
    </location>
</feature>
<evidence type="ECO:0000313" key="2">
    <source>
        <dbReference type="EMBL" id="ACV46620.1"/>
    </source>
</evidence>
<protein>
    <submittedName>
        <fullName evidence="2">Uncharacterized protein</fullName>
    </submittedName>
</protein>
<dbReference type="HOGENOM" id="CLU_1425059_0_0_2"/>
<dbReference type="EMBL" id="CP001688">
    <property type="protein sequence ID" value="ACV46620.1"/>
    <property type="molecule type" value="Genomic_DNA"/>
</dbReference>
<sequence>MMQKLNEMREMKKQLDNPHDSEKIRAAARVLAEMENRPRESYIDVMETAGMEPETDPLDIESRVDELCDVIAAKVPGGPSMIEVWLSNCLPDDIETDDPQTLLTYAEMDRGEWEGQVARWADTVRHQQDGLDGYDDRLLADKHVQGHWGVSLARFEQAVVELDDQRAMEDLLGEPTDETVDAIESLTEVVA</sequence>
<evidence type="ECO:0000313" key="3">
    <source>
        <dbReference type="Proteomes" id="UP000001746"/>
    </source>
</evidence>
<organism evidence="2 3">
    <name type="scientific">Halomicrobium mukohataei (strain ATCC 700874 / DSM 12286 / JCM 9738 / NCIMB 13541)</name>
    <name type="common">Haloarcula mukohataei</name>
    <dbReference type="NCBI Taxonomy" id="485914"/>
    <lineage>
        <taxon>Archaea</taxon>
        <taxon>Methanobacteriati</taxon>
        <taxon>Methanobacteriota</taxon>
        <taxon>Stenosarchaea group</taxon>
        <taxon>Halobacteria</taxon>
        <taxon>Halobacteriales</taxon>
        <taxon>Haloarculaceae</taxon>
        <taxon>Halomicrobium</taxon>
    </lineage>
</organism>
<dbReference type="KEGG" id="hmu:Hmuk_0486"/>
<name>C7NYF9_HALMD</name>
<dbReference type="STRING" id="485914.Hmuk_0486"/>
<dbReference type="OrthoDB" id="221618at2157"/>
<accession>C7NYF9</accession>
<evidence type="ECO:0000256" key="1">
    <source>
        <dbReference type="SAM" id="MobiDB-lite"/>
    </source>
</evidence>
<dbReference type="AlphaFoldDB" id="C7NYF9"/>
<keyword evidence="3" id="KW-1185">Reference proteome</keyword>
<dbReference type="Proteomes" id="UP000001746">
    <property type="component" value="Chromosome"/>
</dbReference>
<reference evidence="2 3" key="1">
    <citation type="journal article" date="2009" name="Stand. Genomic Sci.">
        <title>Complete genome sequence of Halomicrobium mukohataei type strain (arg-2).</title>
        <authorList>
            <person name="Tindall B.J."/>
            <person name="Schneider S."/>
            <person name="Lapidus A."/>
            <person name="Copeland A."/>
            <person name="Glavina Del Rio T."/>
            <person name="Nolan M."/>
            <person name="Lucas S."/>
            <person name="Chen F."/>
            <person name="Tice H."/>
            <person name="Cheng J.F."/>
            <person name="Saunders E."/>
            <person name="Bruce D."/>
            <person name="Goodwin L."/>
            <person name="Pitluck S."/>
            <person name="Mikhailova N."/>
            <person name="Pati A."/>
            <person name="Ivanova N."/>
            <person name="Mavrommatis K."/>
            <person name="Chen A."/>
            <person name="Palaniappan K."/>
            <person name="Chain P."/>
            <person name="Land M."/>
            <person name="Hauser L."/>
            <person name="Chang Y.J."/>
            <person name="Jeffries C.D."/>
            <person name="Brettin T."/>
            <person name="Han C."/>
            <person name="Rohde M."/>
            <person name="Goker M."/>
            <person name="Bristow J."/>
            <person name="Eisen J.A."/>
            <person name="Markowitz V."/>
            <person name="Hugenholtz P."/>
            <person name="Klenk H.P."/>
            <person name="Kyrpides N.C."/>
            <person name="Detter J.C."/>
        </authorList>
    </citation>
    <scope>NUCLEOTIDE SEQUENCE [LARGE SCALE GENOMIC DNA]</scope>
    <source>
        <strain evidence="3">ATCC 700874 / DSM 12286 / JCM 9738 / NCIMB 13541</strain>
    </source>
</reference>
<dbReference type="eggNOG" id="arCOG06228">
    <property type="taxonomic scope" value="Archaea"/>
</dbReference>
<proteinExistence type="predicted"/>